<dbReference type="SUPFAM" id="SSF53335">
    <property type="entry name" value="S-adenosyl-L-methionine-dependent methyltransferases"/>
    <property type="match status" value="1"/>
</dbReference>
<dbReference type="Gene3D" id="3.40.50.150">
    <property type="entry name" value="Vaccinia Virus protein VP39"/>
    <property type="match status" value="1"/>
</dbReference>
<protein>
    <submittedName>
        <fullName evidence="2">SAM-dependent methyltransferase</fullName>
        <ecNumber evidence="2">2.1.1.-</ecNumber>
    </submittedName>
</protein>
<dbReference type="GO" id="GO:0008168">
    <property type="term" value="F:methyltransferase activity"/>
    <property type="evidence" value="ECO:0007669"/>
    <property type="project" value="UniProtKB-KW"/>
</dbReference>
<dbReference type="InterPro" id="IPR029063">
    <property type="entry name" value="SAM-dependent_MTases_sf"/>
</dbReference>
<dbReference type="EMBL" id="JBIAUT010000001">
    <property type="protein sequence ID" value="MFF4215335.1"/>
    <property type="molecule type" value="Genomic_DNA"/>
</dbReference>
<dbReference type="Proteomes" id="UP001602123">
    <property type="component" value="Unassembled WGS sequence"/>
</dbReference>
<organism evidence="2 3">
    <name type="scientific">Streptomyces nondiastaticus</name>
    <dbReference type="NCBI Taxonomy" id="3154512"/>
    <lineage>
        <taxon>Bacteria</taxon>
        <taxon>Bacillati</taxon>
        <taxon>Actinomycetota</taxon>
        <taxon>Actinomycetes</taxon>
        <taxon>Kitasatosporales</taxon>
        <taxon>Streptomycetaceae</taxon>
        <taxon>Streptomyces</taxon>
    </lineage>
</organism>
<feature type="region of interest" description="Disordered" evidence="1">
    <location>
        <begin position="1"/>
        <end position="22"/>
    </location>
</feature>
<dbReference type="Pfam" id="PF04672">
    <property type="entry name" value="Methyltransf_19"/>
    <property type="match status" value="1"/>
</dbReference>
<dbReference type="RefSeq" id="WP_302866161.1">
    <property type="nucleotide sequence ID" value="NZ_JBIAUT010000001.1"/>
</dbReference>
<proteinExistence type="predicted"/>
<reference evidence="2 3" key="1">
    <citation type="submission" date="2024-10" db="EMBL/GenBank/DDBJ databases">
        <title>The Natural Products Discovery Center: Release of the First 8490 Sequenced Strains for Exploring Actinobacteria Biosynthetic Diversity.</title>
        <authorList>
            <person name="Kalkreuter E."/>
            <person name="Kautsar S.A."/>
            <person name="Yang D."/>
            <person name="Bader C.D."/>
            <person name="Teijaro C.N."/>
            <person name="Fluegel L."/>
            <person name="Davis C.M."/>
            <person name="Simpson J.R."/>
            <person name="Lauterbach L."/>
            <person name="Steele A.D."/>
            <person name="Gui C."/>
            <person name="Meng S."/>
            <person name="Li G."/>
            <person name="Viehrig K."/>
            <person name="Ye F."/>
            <person name="Su P."/>
            <person name="Kiefer A.F."/>
            <person name="Nichols A."/>
            <person name="Cepeda A.J."/>
            <person name="Yan W."/>
            <person name="Fan B."/>
            <person name="Jiang Y."/>
            <person name="Adhikari A."/>
            <person name="Zheng C.-J."/>
            <person name="Schuster L."/>
            <person name="Cowan T.M."/>
            <person name="Smanski M.J."/>
            <person name="Chevrette M.G."/>
            <person name="De Carvalho L.P.S."/>
            <person name="Shen B."/>
        </authorList>
    </citation>
    <scope>NUCLEOTIDE SEQUENCE [LARGE SCALE GENOMIC DNA]</scope>
    <source>
        <strain evidence="2 3">NPDC001650</strain>
    </source>
</reference>
<accession>A0ABW6TRV3</accession>
<evidence type="ECO:0000256" key="1">
    <source>
        <dbReference type="SAM" id="MobiDB-lite"/>
    </source>
</evidence>
<evidence type="ECO:0000313" key="2">
    <source>
        <dbReference type="EMBL" id="MFF4215335.1"/>
    </source>
</evidence>
<dbReference type="InterPro" id="IPR006764">
    <property type="entry name" value="SAM_dep_MeTrfase_SAV2177_type"/>
</dbReference>
<name>A0ABW6TRV3_9ACTN</name>
<keyword evidence="2" id="KW-0808">Transferase</keyword>
<dbReference type="PIRSF" id="PIRSF017393">
    <property type="entry name" value="MTase_SAV2177"/>
    <property type="match status" value="1"/>
</dbReference>
<comment type="caution">
    <text evidence="2">The sequence shown here is derived from an EMBL/GenBank/DDBJ whole genome shotgun (WGS) entry which is preliminary data.</text>
</comment>
<gene>
    <name evidence="2" type="ORF">ACFYZM_03530</name>
</gene>
<dbReference type="EC" id="2.1.1.-" evidence="2"/>
<sequence>MTPGSEHRMNQQGFAAEDIDTSRPHPARMYDYYLGGWDNYEVDRQAAEHVIRAHPQVRLSARANRAFLQRAVREVVRGGVRQIIDIGTGIPTSPNTHEVAREAAPDVRVAYVDNDPIVATHAGAKLTGTGRAGFVLGDVRDPEAILARPEVRELIDFNEPVALLLVAVLHFVTDEEDPAGIVAAFADALPAGSHLVLSHATAEPYEGYADGRTDVKARDSVVGTYKNATAGLNLRDRAAVEPLFGAFELLDPGLVRVPLWRPDGPVPGPEELNDTIFYGGVGRKG</sequence>
<evidence type="ECO:0000313" key="3">
    <source>
        <dbReference type="Proteomes" id="UP001602123"/>
    </source>
</evidence>
<keyword evidence="3" id="KW-1185">Reference proteome</keyword>
<keyword evidence="2" id="KW-0489">Methyltransferase</keyword>
<dbReference type="GO" id="GO:0032259">
    <property type="term" value="P:methylation"/>
    <property type="evidence" value="ECO:0007669"/>
    <property type="project" value="UniProtKB-KW"/>
</dbReference>